<name>A0ABR8H8K7_NOSPU</name>
<sequence length="51" mass="5959">MIGNSGLLSDRSLFILRYHSVVVSDCLPRLFCIYQNYQVLKRTMIRSWAHG</sequence>
<protein>
    <submittedName>
        <fullName evidence="1">Uncharacterized protein</fullName>
    </submittedName>
</protein>
<dbReference type="EMBL" id="JACJTC010000008">
    <property type="protein sequence ID" value="MBD2612093.1"/>
    <property type="molecule type" value="Genomic_DNA"/>
</dbReference>
<dbReference type="RefSeq" id="WP_190949702.1">
    <property type="nucleotide sequence ID" value="NZ_JACJTC010000008.1"/>
</dbReference>
<proteinExistence type="predicted"/>
<organism evidence="1 2">
    <name type="scientific">Nostoc punctiforme FACHB-252</name>
    <dbReference type="NCBI Taxonomy" id="1357509"/>
    <lineage>
        <taxon>Bacteria</taxon>
        <taxon>Bacillati</taxon>
        <taxon>Cyanobacteriota</taxon>
        <taxon>Cyanophyceae</taxon>
        <taxon>Nostocales</taxon>
        <taxon>Nostocaceae</taxon>
        <taxon>Nostoc</taxon>
    </lineage>
</organism>
<comment type="caution">
    <text evidence="1">The sequence shown here is derived from an EMBL/GenBank/DDBJ whole genome shotgun (WGS) entry which is preliminary data.</text>
</comment>
<reference evidence="1 2" key="1">
    <citation type="journal article" date="2020" name="ISME J.">
        <title>Comparative genomics reveals insights into cyanobacterial evolution and habitat adaptation.</title>
        <authorList>
            <person name="Chen M.Y."/>
            <person name="Teng W.K."/>
            <person name="Zhao L."/>
            <person name="Hu C.X."/>
            <person name="Zhou Y.K."/>
            <person name="Han B.P."/>
            <person name="Song L.R."/>
            <person name="Shu W.S."/>
        </authorList>
    </citation>
    <scope>NUCLEOTIDE SEQUENCE [LARGE SCALE GENOMIC DNA]</scope>
    <source>
        <strain evidence="1 2">FACHB-252</strain>
    </source>
</reference>
<keyword evidence="2" id="KW-1185">Reference proteome</keyword>
<dbReference type="Proteomes" id="UP000606396">
    <property type="component" value="Unassembled WGS sequence"/>
</dbReference>
<gene>
    <name evidence="1" type="ORF">H6G94_12525</name>
</gene>
<evidence type="ECO:0000313" key="2">
    <source>
        <dbReference type="Proteomes" id="UP000606396"/>
    </source>
</evidence>
<accession>A0ABR8H8K7</accession>
<evidence type="ECO:0000313" key="1">
    <source>
        <dbReference type="EMBL" id="MBD2612093.1"/>
    </source>
</evidence>